<dbReference type="AlphaFoldDB" id="A0A0H5RGB6"/>
<evidence type="ECO:0000313" key="1">
    <source>
        <dbReference type="EMBL" id="CRZ12766.1"/>
    </source>
</evidence>
<accession>A0A0H5RGB6</accession>
<reference evidence="1" key="1">
    <citation type="submission" date="2015-04" db="EMBL/GenBank/DDBJ databases">
        <title>The genome sequence of the plant pathogenic Rhizarian Plasmodiophora brassicae reveals insights in its biotrophic life cycle and the origin of chitin synthesis.</title>
        <authorList>
            <person name="Schwelm A."/>
            <person name="Fogelqvist J."/>
            <person name="Knaust A."/>
            <person name="Julke S."/>
            <person name="Lilja T."/>
            <person name="Dhandapani V."/>
            <person name="Bonilla-Rosso G."/>
            <person name="Karlsson M."/>
            <person name="Shevchenko A."/>
            <person name="Choi S.R."/>
            <person name="Kim H.G."/>
            <person name="Park J.Y."/>
            <person name="Lim Y.P."/>
            <person name="Ludwig-Muller J."/>
            <person name="Dixelius C."/>
        </authorList>
    </citation>
    <scope>NUCLEOTIDE SEQUENCE</scope>
    <source>
        <tissue evidence="1">Potato root galls</tissue>
    </source>
</reference>
<feature type="non-terminal residue" evidence="1">
    <location>
        <position position="1"/>
    </location>
</feature>
<feature type="non-terminal residue" evidence="1">
    <location>
        <position position="106"/>
    </location>
</feature>
<proteinExistence type="predicted"/>
<organism evidence="1">
    <name type="scientific">Spongospora subterranea</name>
    <dbReference type="NCBI Taxonomy" id="70186"/>
    <lineage>
        <taxon>Eukaryota</taxon>
        <taxon>Sar</taxon>
        <taxon>Rhizaria</taxon>
        <taxon>Endomyxa</taxon>
        <taxon>Phytomyxea</taxon>
        <taxon>Plasmodiophorida</taxon>
        <taxon>Plasmodiophoridae</taxon>
        <taxon>Spongospora</taxon>
    </lineage>
</organism>
<protein>
    <submittedName>
        <fullName evidence="1">Uncharacterized protein</fullName>
    </submittedName>
</protein>
<dbReference type="EMBL" id="HACM01012324">
    <property type="protein sequence ID" value="CRZ12766.1"/>
    <property type="molecule type" value="Transcribed_RNA"/>
</dbReference>
<name>A0A0H5RGB6_9EUKA</name>
<sequence>NSLWLKMPGAPVKNDIEQLMILDLKTVFPQGYAGCSLIPLHWNLSGRSVASAQREANVALWLAPPNVHQREHPIARNIPCPDLWLEVFREADVSDKKRVLGIFHIF</sequence>